<dbReference type="PANTHER" id="PTHR41251:SF1">
    <property type="entry name" value="NON-HOMOLOGOUS END JOINING PROTEIN KU"/>
    <property type="match status" value="1"/>
</dbReference>
<keyword evidence="2" id="KW-0227">DNA damage</keyword>
<gene>
    <name evidence="2" type="primary">ku</name>
    <name evidence="5" type="ORF">SAMN05216189_1003164</name>
    <name evidence="6" type="ORF">SAMN06295949_12253</name>
</gene>
<dbReference type="InterPro" id="IPR009187">
    <property type="entry name" value="Prok_Ku"/>
</dbReference>
<evidence type="ECO:0000259" key="4">
    <source>
        <dbReference type="SMART" id="SM00559"/>
    </source>
</evidence>
<dbReference type="InterPro" id="IPR006164">
    <property type="entry name" value="DNA_bd_Ku70/Ku80"/>
</dbReference>
<keyword evidence="2" id="KW-0233">DNA recombination</keyword>
<dbReference type="Pfam" id="PF02735">
    <property type="entry name" value="Ku"/>
    <property type="match status" value="1"/>
</dbReference>
<evidence type="ECO:0000313" key="8">
    <source>
        <dbReference type="Proteomes" id="UP000199693"/>
    </source>
</evidence>
<accession>A0A239LWR3</accession>
<dbReference type="HAMAP" id="MF_01875">
    <property type="entry name" value="Prokaryotic_Ku"/>
    <property type="match status" value="1"/>
</dbReference>
<comment type="subunit">
    <text evidence="2">Homodimer. Interacts with LigD.</text>
</comment>
<reference evidence="5 8" key="1">
    <citation type="submission" date="2016-10" db="EMBL/GenBank/DDBJ databases">
        <authorList>
            <person name="de Groot N.N."/>
        </authorList>
    </citation>
    <scope>NUCLEOTIDE SEQUENCE [LARGE SCALE GENOMIC DNA]</scope>
    <source>
        <strain evidence="5 8">CCM 7361</strain>
    </source>
</reference>
<feature type="compositionally biased region" description="Basic and acidic residues" evidence="3">
    <location>
        <begin position="274"/>
        <end position="294"/>
    </location>
</feature>
<dbReference type="Proteomes" id="UP000198309">
    <property type="component" value="Unassembled WGS sequence"/>
</dbReference>
<evidence type="ECO:0000256" key="2">
    <source>
        <dbReference type="HAMAP-Rule" id="MF_01875"/>
    </source>
</evidence>
<keyword evidence="2" id="KW-0234">DNA repair</keyword>
<protein>
    <recommendedName>
        <fullName evidence="2">Non-homologous end joining protein Ku</fullName>
    </recommendedName>
</protein>
<dbReference type="GO" id="GO:0003690">
    <property type="term" value="F:double-stranded DNA binding"/>
    <property type="evidence" value="ECO:0007669"/>
    <property type="project" value="UniProtKB-UniRule"/>
</dbReference>
<dbReference type="Gene3D" id="2.40.290.10">
    <property type="match status" value="1"/>
</dbReference>
<keyword evidence="1 2" id="KW-0238">DNA-binding</keyword>
<dbReference type="GO" id="GO:0006303">
    <property type="term" value="P:double-strand break repair via nonhomologous end joining"/>
    <property type="evidence" value="ECO:0007669"/>
    <property type="project" value="UniProtKB-UniRule"/>
</dbReference>
<comment type="function">
    <text evidence="2">With LigD forms a non-homologous end joining (NHEJ) DNA repair enzyme, which repairs dsDNA breaks with reduced fidelity. Binds linear dsDNA with 5'- and 3'- overhangs but not closed circular dsDNA nor ssDNA. Recruits and stimulates the ligase activity of LigD.</text>
</comment>
<name>A0A239LWR3_9PSED</name>
<organism evidence="5 8">
    <name type="scientific">Pseudomonas delhiensis</name>
    <dbReference type="NCBI Taxonomy" id="366289"/>
    <lineage>
        <taxon>Bacteria</taxon>
        <taxon>Pseudomonadati</taxon>
        <taxon>Pseudomonadota</taxon>
        <taxon>Gammaproteobacteria</taxon>
        <taxon>Pseudomonadales</taxon>
        <taxon>Pseudomonadaceae</taxon>
        <taxon>Pseudomonas</taxon>
    </lineage>
</organism>
<dbReference type="GO" id="GO:0006310">
    <property type="term" value="P:DNA recombination"/>
    <property type="evidence" value="ECO:0007669"/>
    <property type="project" value="UniProtKB-KW"/>
</dbReference>
<evidence type="ECO:0000313" key="6">
    <source>
        <dbReference type="EMBL" id="SNT34402.1"/>
    </source>
</evidence>
<dbReference type="RefSeq" id="WP_089393187.1">
    <property type="nucleotide sequence ID" value="NZ_FNEC01000003.1"/>
</dbReference>
<dbReference type="NCBIfam" id="TIGR02772">
    <property type="entry name" value="Ku_bact"/>
    <property type="match status" value="1"/>
</dbReference>
<dbReference type="PANTHER" id="PTHR41251">
    <property type="entry name" value="NON-HOMOLOGOUS END JOINING PROTEIN KU"/>
    <property type="match status" value="1"/>
</dbReference>
<sequence length="294" mass="32556">MARVIWKGAISFGLVHIPVGLNSASRSGGTDFDWLDERSLEPVGYKRVNKVTGKEVPRERIVKGVEYEKGRYVVLSEEEIRAARPRATQTIDILRFVERGEIPLPYFDTPYYLSPERRGEKVYVLLRETLARSGKVAVCQLVLHSRQHLAALLADGEALLLMTLRWPGEVRPVGELALELDDIALDKREREMATRLVEDMSQAWDDSAFKDTFSDEIHALVAQKAAKGQLEEVPGAEAPQAGEGADIIDLTDLLRRSLRGNAKGAGARPAGKAKASEKPAGEAPRAEPARRRKV</sequence>
<feature type="region of interest" description="Disordered" evidence="3">
    <location>
        <begin position="259"/>
        <end position="294"/>
    </location>
</feature>
<dbReference type="SUPFAM" id="SSF100939">
    <property type="entry name" value="SPOC domain-like"/>
    <property type="match status" value="1"/>
</dbReference>
<dbReference type="InterPro" id="IPR016194">
    <property type="entry name" value="SPOC-like_C_dom_sf"/>
</dbReference>
<dbReference type="EMBL" id="FZPC01000022">
    <property type="protein sequence ID" value="SNT34402.1"/>
    <property type="molecule type" value="Genomic_DNA"/>
</dbReference>
<evidence type="ECO:0000313" key="5">
    <source>
        <dbReference type="EMBL" id="SDI25465.1"/>
    </source>
</evidence>
<dbReference type="Proteomes" id="UP000199693">
    <property type="component" value="Unassembled WGS sequence"/>
</dbReference>
<keyword evidence="7" id="KW-1185">Reference proteome</keyword>
<dbReference type="SMART" id="SM00559">
    <property type="entry name" value="Ku78"/>
    <property type="match status" value="1"/>
</dbReference>
<feature type="domain" description="Ku" evidence="4">
    <location>
        <begin position="53"/>
        <end position="181"/>
    </location>
</feature>
<proteinExistence type="inferred from homology"/>
<evidence type="ECO:0000313" key="7">
    <source>
        <dbReference type="Proteomes" id="UP000198309"/>
    </source>
</evidence>
<evidence type="ECO:0000256" key="1">
    <source>
        <dbReference type="ARBA" id="ARBA00023125"/>
    </source>
</evidence>
<feature type="compositionally biased region" description="Low complexity" evidence="3">
    <location>
        <begin position="262"/>
        <end position="273"/>
    </location>
</feature>
<dbReference type="PIRSF" id="PIRSF006493">
    <property type="entry name" value="Prok_Ku"/>
    <property type="match status" value="1"/>
</dbReference>
<reference evidence="6 7" key="2">
    <citation type="submission" date="2017-06" db="EMBL/GenBank/DDBJ databases">
        <authorList>
            <person name="Varghese N."/>
            <person name="Submissions S."/>
        </authorList>
    </citation>
    <scope>NUCLEOTIDE SEQUENCE [LARGE SCALE GENOMIC DNA]</scope>
    <source>
        <strain evidence="6 7">RLD-1</strain>
    </source>
</reference>
<comment type="similarity">
    <text evidence="2">Belongs to the prokaryotic Ku family.</text>
</comment>
<dbReference type="EMBL" id="FNEC01000003">
    <property type="protein sequence ID" value="SDI25465.1"/>
    <property type="molecule type" value="Genomic_DNA"/>
</dbReference>
<evidence type="ECO:0000256" key="3">
    <source>
        <dbReference type="SAM" id="MobiDB-lite"/>
    </source>
</evidence>
<dbReference type="AlphaFoldDB" id="A0A239LWR3"/>
<dbReference type="CDD" id="cd00789">
    <property type="entry name" value="KU_like"/>
    <property type="match status" value="1"/>
</dbReference>